<dbReference type="PANTHER" id="PTHR43100">
    <property type="entry name" value="GLUTAMATE SYNTHASE [NADPH] SMALL CHAIN"/>
    <property type="match status" value="1"/>
</dbReference>
<feature type="domain" description="FAD/NAD(P)-binding" evidence="1">
    <location>
        <begin position="57"/>
        <end position="121"/>
    </location>
</feature>
<dbReference type="EMBL" id="JARTCD010000002">
    <property type="protein sequence ID" value="KAJ8663519.1"/>
    <property type="molecule type" value="Genomic_DNA"/>
</dbReference>
<dbReference type="InterPro" id="IPR036188">
    <property type="entry name" value="FAD/NAD-bd_sf"/>
</dbReference>
<organism evidence="2 3">
    <name type="scientific">Lichtheimia ornata</name>
    <dbReference type="NCBI Taxonomy" id="688661"/>
    <lineage>
        <taxon>Eukaryota</taxon>
        <taxon>Fungi</taxon>
        <taxon>Fungi incertae sedis</taxon>
        <taxon>Mucoromycota</taxon>
        <taxon>Mucoromycotina</taxon>
        <taxon>Mucoromycetes</taxon>
        <taxon>Mucorales</taxon>
        <taxon>Lichtheimiaceae</taxon>
        <taxon>Lichtheimia</taxon>
    </lineage>
</organism>
<dbReference type="Pfam" id="PF07992">
    <property type="entry name" value="Pyr_redox_2"/>
    <property type="match status" value="1"/>
</dbReference>
<gene>
    <name evidence="2" type="ORF">O0I10_000761</name>
</gene>
<evidence type="ECO:0000313" key="2">
    <source>
        <dbReference type="EMBL" id="KAJ8663519.1"/>
    </source>
</evidence>
<reference evidence="2 3" key="1">
    <citation type="submission" date="2023-03" db="EMBL/GenBank/DDBJ databases">
        <title>Genome sequence of Lichtheimia ornata CBS 291.66.</title>
        <authorList>
            <person name="Mohabir J.T."/>
            <person name="Shea T.P."/>
            <person name="Kurbessoian T."/>
            <person name="Berby B."/>
            <person name="Fontaine J."/>
            <person name="Livny J."/>
            <person name="Gnirke A."/>
            <person name="Stajich J.E."/>
            <person name="Cuomo C.A."/>
        </authorList>
    </citation>
    <scope>NUCLEOTIDE SEQUENCE [LARGE SCALE GENOMIC DNA]</scope>
    <source>
        <strain evidence="2">CBS 291.66</strain>
    </source>
</reference>
<protein>
    <recommendedName>
        <fullName evidence="1">FAD/NAD(P)-binding domain-containing protein</fullName>
    </recommendedName>
</protein>
<dbReference type="SUPFAM" id="SSF51905">
    <property type="entry name" value="FAD/NAD(P)-binding domain"/>
    <property type="match status" value="1"/>
</dbReference>
<evidence type="ECO:0000313" key="3">
    <source>
        <dbReference type="Proteomes" id="UP001234581"/>
    </source>
</evidence>
<dbReference type="InterPro" id="IPR023753">
    <property type="entry name" value="FAD/NAD-binding_dom"/>
</dbReference>
<name>A0AAD7Y484_9FUNG</name>
<dbReference type="InterPro" id="IPR051394">
    <property type="entry name" value="Glutamate_Synthase"/>
</dbReference>
<dbReference type="AlphaFoldDB" id="A0AAD7Y484"/>
<keyword evidence="3" id="KW-1185">Reference proteome</keyword>
<dbReference type="GeneID" id="83208182"/>
<evidence type="ECO:0000259" key="1">
    <source>
        <dbReference type="Pfam" id="PF07992"/>
    </source>
</evidence>
<dbReference type="RefSeq" id="XP_058348431.1">
    <property type="nucleotide sequence ID" value="XM_058480867.1"/>
</dbReference>
<dbReference type="Proteomes" id="UP001234581">
    <property type="component" value="Unassembled WGS sequence"/>
</dbReference>
<sequence length="192" mass="21304">MVTVKSKLTLARILVNTVSCPGSLSRMLKAMSRVLTLFVLNGPRDENGRWAMKDVPGSEEFFPADLVLLSMGFLGPEEALVKQLSLKQDGRTNIETPKGKYNTSAPGVFAAGDCRRGQSLIVWGINEGRQCAREVDFPAKATLFFLLQAASTSVLNMSHHTLTTLFHSLIVQIMYIKTTINNNKDYHKYKPL</sequence>
<dbReference type="Gene3D" id="3.50.50.60">
    <property type="entry name" value="FAD/NAD(P)-binding domain"/>
    <property type="match status" value="2"/>
</dbReference>
<accession>A0AAD7Y484</accession>
<dbReference type="PANTHER" id="PTHR43100:SF1">
    <property type="entry name" value="GLUTAMATE SYNTHASE [NADPH] SMALL CHAIN"/>
    <property type="match status" value="1"/>
</dbReference>
<dbReference type="GO" id="GO:0016491">
    <property type="term" value="F:oxidoreductase activity"/>
    <property type="evidence" value="ECO:0007669"/>
    <property type="project" value="InterPro"/>
</dbReference>
<comment type="caution">
    <text evidence="2">The sequence shown here is derived from an EMBL/GenBank/DDBJ whole genome shotgun (WGS) entry which is preliminary data.</text>
</comment>
<proteinExistence type="predicted"/>